<dbReference type="SUPFAM" id="SSF52777">
    <property type="entry name" value="CoA-dependent acyltransferases"/>
    <property type="match status" value="1"/>
</dbReference>
<dbReference type="PANTHER" id="PTHR43178:SF5">
    <property type="entry name" value="LIPOAMIDE ACYLTRANSFERASE COMPONENT OF BRANCHED-CHAIN ALPHA-KETO ACID DEHYDROGENASE COMPLEX, MITOCHONDRIAL"/>
    <property type="match status" value="1"/>
</dbReference>
<keyword evidence="4" id="KW-0450">Lipoyl</keyword>
<dbReference type="InterPro" id="IPR023213">
    <property type="entry name" value="CAT-like_dom_sf"/>
</dbReference>
<comment type="similarity">
    <text evidence="2">Belongs to the 2-oxoacid dehydrogenase family.</text>
</comment>
<dbReference type="Pfam" id="PF02817">
    <property type="entry name" value="E3_binding"/>
    <property type="match status" value="2"/>
</dbReference>
<sequence>MKFEFPDTGEGVTEGEFLQWLVEEGEDVEEDQAVAEAETDKAVIDIPAPADGTIQSLKASPGDTVKVGDVIMELDTVEPSKEVESEEDTESEEKQVQETSEDELYSRDRVLALPKARKLAEEKGVDLESLEIDGRIREKDVLNAAESDTGGKDSESTESTEPDQKIMATPSVRKLAREKEIDIQEVEGSGRGGKITRDDVLSFIEEGASHKSTDRTFEDDGGAERVEMSKLRKTVASRMEKSRFTAPHVTHVEKADLEELSAMRDRVNESSEQHLTYLPFVIKALVEALEKHPDLNAELDESNEEIVRYSSFDFNVAVDTEKGLMVPLIREVGEKSIVDIASEIEEKAEKAQDGDLSSSEMENGTFSVTNLGVIGGEEFTPIINYPQTAILGLGKISETAEVIDGEIQPRKTVKLSLSYDHRVVDGADAARFVNDVVENLENPEKLLVNL</sequence>
<evidence type="ECO:0000256" key="3">
    <source>
        <dbReference type="ARBA" id="ARBA00022679"/>
    </source>
</evidence>
<reference evidence="9 10" key="1">
    <citation type="submission" date="2022-09" db="EMBL/GenBank/DDBJ databases">
        <title>Xylan utilization by haloarchaea-nanohaloarchaea associations.</title>
        <authorList>
            <person name="Yakimov M."/>
        </authorList>
    </citation>
    <scope>NUCLEOTIDE SEQUENCE [LARGE SCALE GENOMIC DNA]</scope>
    <source>
        <strain evidence="9 10">SVXNc</strain>
    </source>
</reference>
<evidence type="ECO:0000256" key="2">
    <source>
        <dbReference type="ARBA" id="ARBA00007317"/>
    </source>
</evidence>
<evidence type="ECO:0000259" key="8">
    <source>
        <dbReference type="PROSITE" id="PS51826"/>
    </source>
</evidence>
<dbReference type="InterPro" id="IPR050743">
    <property type="entry name" value="2-oxoacid_DH_E2_comp"/>
</dbReference>
<keyword evidence="10" id="KW-1185">Reference proteome</keyword>
<organism evidence="9 10">
    <name type="scientific">Candidatus Nanohalococcus occultus</name>
    <dbReference type="NCBI Taxonomy" id="2978047"/>
    <lineage>
        <taxon>Archaea</taxon>
        <taxon>Candidatus Nanohalarchaeota</taxon>
        <taxon>Candidatus Nanohalarchaeota incertae sedis</taxon>
        <taxon>Candidatus Nanohalococcus</taxon>
    </lineage>
</organism>
<dbReference type="RefSeq" id="WP_347721969.1">
    <property type="nucleotide sequence ID" value="NZ_CP104395.1"/>
</dbReference>
<dbReference type="InterPro" id="IPR036625">
    <property type="entry name" value="E3-bd_dom_sf"/>
</dbReference>
<dbReference type="InterPro" id="IPR011053">
    <property type="entry name" value="Single_hybrid_motif"/>
</dbReference>
<dbReference type="InterPro" id="IPR004167">
    <property type="entry name" value="PSBD"/>
</dbReference>
<evidence type="ECO:0000313" key="9">
    <source>
        <dbReference type="EMBL" id="WEL19097.1"/>
    </source>
</evidence>
<dbReference type="EC" id="2.3.1.12" evidence="9"/>
<protein>
    <submittedName>
        <fullName evidence="9">Pyruvate/2-oxoglutarate dehydrogenase complex, dihydrolipoamide acyltransferase (E2) component or related enzyme</fullName>
        <ecNumber evidence="9">2.3.1.12</ecNumber>
    </submittedName>
</protein>
<dbReference type="Proteomes" id="UP001218034">
    <property type="component" value="Chromosome"/>
</dbReference>
<keyword evidence="3 9" id="KW-0808">Transferase</keyword>
<evidence type="ECO:0000259" key="7">
    <source>
        <dbReference type="PROSITE" id="PS50968"/>
    </source>
</evidence>
<gene>
    <name evidence="9" type="primary">aceF</name>
    <name evidence="9" type="ORF">SVXNc_0065</name>
</gene>
<feature type="region of interest" description="Disordered" evidence="6">
    <location>
        <begin position="76"/>
        <end position="107"/>
    </location>
</feature>
<dbReference type="InterPro" id="IPR003016">
    <property type="entry name" value="2-oxoA_DH_lipoyl-BS"/>
</dbReference>
<feature type="domain" description="Lipoyl-binding" evidence="7">
    <location>
        <begin position="1"/>
        <end position="75"/>
    </location>
</feature>
<dbReference type="PROSITE" id="PS00189">
    <property type="entry name" value="LIPOYL"/>
    <property type="match status" value="1"/>
</dbReference>
<feature type="region of interest" description="Disordered" evidence="6">
    <location>
        <begin position="141"/>
        <end position="167"/>
    </location>
</feature>
<dbReference type="PANTHER" id="PTHR43178">
    <property type="entry name" value="DIHYDROLIPOAMIDE ACETYLTRANSFERASE COMPONENT OF PYRUVATE DEHYDROGENASE COMPLEX"/>
    <property type="match status" value="1"/>
</dbReference>
<dbReference type="SUPFAM" id="SSF51230">
    <property type="entry name" value="Single hybrid motif"/>
    <property type="match status" value="1"/>
</dbReference>
<dbReference type="Pfam" id="PF00364">
    <property type="entry name" value="Biotin_lipoyl"/>
    <property type="match status" value="1"/>
</dbReference>
<dbReference type="GeneID" id="90589500"/>
<comment type="cofactor">
    <cofactor evidence="1">
        <name>(R)-lipoate</name>
        <dbReference type="ChEBI" id="CHEBI:83088"/>
    </cofactor>
</comment>
<keyword evidence="5 9" id="KW-0012">Acyltransferase</keyword>
<evidence type="ECO:0000256" key="6">
    <source>
        <dbReference type="SAM" id="MobiDB-lite"/>
    </source>
</evidence>
<proteinExistence type="inferred from homology"/>
<dbReference type="CDD" id="cd06849">
    <property type="entry name" value="lipoyl_domain"/>
    <property type="match status" value="1"/>
</dbReference>
<evidence type="ECO:0000313" key="10">
    <source>
        <dbReference type="Proteomes" id="UP001218034"/>
    </source>
</evidence>
<dbReference type="EMBL" id="CP104395">
    <property type="protein sequence ID" value="WEL19097.1"/>
    <property type="molecule type" value="Genomic_DNA"/>
</dbReference>
<evidence type="ECO:0000256" key="4">
    <source>
        <dbReference type="ARBA" id="ARBA00022823"/>
    </source>
</evidence>
<dbReference type="PROSITE" id="PS51826">
    <property type="entry name" value="PSBD"/>
    <property type="match status" value="2"/>
</dbReference>
<dbReference type="PROSITE" id="PS50968">
    <property type="entry name" value="BIOTINYL_LIPOYL"/>
    <property type="match status" value="1"/>
</dbReference>
<feature type="domain" description="Peripheral subunit-binding (PSBD)" evidence="8">
    <location>
        <begin position="111"/>
        <end position="145"/>
    </location>
</feature>
<name>A0ABY8CCZ8_9ARCH</name>
<dbReference type="InterPro" id="IPR000089">
    <property type="entry name" value="Biotin_lipoyl"/>
</dbReference>
<accession>A0ABY8CCZ8</accession>
<dbReference type="SUPFAM" id="SSF47005">
    <property type="entry name" value="Peripheral subunit-binding domain of 2-oxo acid dehydrogenase complex"/>
    <property type="match status" value="2"/>
</dbReference>
<keyword evidence="9" id="KW-0670">Pyruvate</keyword>
<evidence type="ECO:0000256" key="1">
    <source>
        <dbReference type="ARBA" id="ARBA00001938"/>
    </source>
</evidence>
<dbReference type="Gene3D" id="3.30.559.10">
    <property type="entry name" value="Chloramphenicol acetyltransferase-like domain"/>
    <property type="match status" value="1"/>
</dbReference>
<dbReference type="InterPro" id="IPR001078">
    <property type="entry name" value="2-oxoacid_DH_actylTfrase"/>
</dbReference>
<dbReference type="Pfam" id="PF00198">
    <property type="entry name" value="2-oxoacid_dh"/>
    <property type="match status" value="1"/>
</dbReference>
<dbReference type="Gene3D" id="4.10.320.10">
    <property type="entry name" value="E3-binding domain"/>
    <property type="match status" value="2"/>
</dbReference>
<feature type="domain" description="Peripheral subunit-binding (PSBD)" evidence="8">
    <location>
        <begin position="167"/>
        <end position="204"/>
    </location>
</feature>
<evidence type="ECO:0000256" key="5">
    <source>
        <dbReference type="ARBA" id="ARBA00023315"/>
    </source>
</evidence>
<dbReference type="Gene3D" id="2.40.50.100">
    <property type="match status" value="1"/>
</dbReference>
<dbReference type="GO" id="GO:0004742">
    <property type="term" value="F:dihydrolipoyllysine-residue acetyltransferase activity"/>
    <property type="evidence" value="ECO:0007669"/>
    <property type="project" value="UniProtKB-EC"/>
</dbReference>